<dbReference type="SUPFAM" id="SSF52266">
    <property type="entry name" value="SGNH hydrolase"/>
    <property type="match status" value="2"/>
</dbReference>
<proteinExistence type="predicted"/>
<dbReference type="Proteomes" id="UP000252733">
    <property type="component" value="Unassembled WGS sequence"/>
</dbReference>
<dbReference type="PANTHER" id="PTHR22901:SF0">
    <property type="entry name" value="SIALATE O-ACETYLESTERASE"/>
    <property type="match status" value="1"/>
</dbReference>
<dbReference type="PANTHER" id="PTHR22901">
    <property type="entry name" value="SIALATE O-ACETYLESTERASE"/>
    <property type="match status" value="1"/>
</dbReference>
<organism evidence="2 3">
    <name type="scientific">Marinilabilia salmonicolor</name>
    <dbReference type="NCBI Taxonomy" id="989"/>
    <lineage>
        <taxon>Bacteria</taxon>
        <taxon>Pseudomonadati</taxon>
        <taxon>Bacteroidota</taxon>
        <taxon>Bacteroidia</taxon>
        <taxon>Marinilabiliales</taxon>
        <taxon>Marinilabiliaceae</taxon>
        <taxon>Marinilabilia</taxon>
    </lineage>
</organism>
<evidence type="ECO:0000313" key="2">
    <source>
        <dbReference type="EMBL" id="RCW31565.1"/>
    </source>
</evidence>
<dbReference type="Pfam" id="PF13472">
    <property type="entry name" value="Lipase_GDSL_2"/>
    <property type="match status" value="1"/>
</dbReference>
<dbReference type="EMBL" id="QPIZ01000017">
    <property type="protein sequence ID" value="RCW31565.1"/>
    <property type="molecule type" value="Genomic_DNA"/>
</dbReference>
<dbReference type="AlphaFoldDB" id="A0A368UTY1"/>
<evidence type="ECO:0000313" key="3">
    <source>
        <dbReference type="Proteomes" id="UP000252733"/>
    </source>
</evidence>
<name>A0A368UTY1_9BACT</name>
<protein>
    <submittedName>
        <fullName evidence="2">Lysophospholipase L1-like esterase</fullName>
    </submittedName>
</protein>
<evidence type="ECO:0000259" key="1">
    <source>
        <dbReference type="Pfam" id="PF13472"/>
    </source>
</evidence>
<keyword evidence="3" id="KW-1185">Reference proteome</keyword>
<reference evidence="2 3" key="1">
    <citation type="submission" date="2018-07" db="EMBL/GenBank/DDBJ databases">
        <title>Freshwater and sediment microbial communities from various areas in North America, analyzing microbe dynamics in response to fracking.</title>
        <authorList>
            <person name="Lamendella R."/>
        </authorList>
    </citation>
    <scope>NUCLEOTIDE SEQUENCE [LARGE SCALE GENOMIC DNA]</scope>
    <source>
        <strain evidence="2 3">160A</strain>
    </source>
</reference>
<dbReference type="RefSeq" id="WP_114437378.1">
    <property type="nucleotide sequence ID" value="NZ_QPIZ01000017.1"/>
</dbReference>
<gene>
    <name evidence="2" type="ORF">DFO77_1177</name>
</gene>
<comment type="caution">
    <text evidence="2">The sequence shown here is derived from an EMBL/GenBank/DDBJ whole genome shotgun (WGS) entry which is preliminary data.</text>
</comment>
<feature type="domain" description="SGNH hydrolase-type esterase" evidence="1">
    <location>
        <begin position="41"/>
        <end position="217"/>
    </location>
</feature>
<sequence>MKTKKQNTCVTSPARVRNLLILLLLAAVSLPGFSQKNRVACIGNSVTFGYKIDNREENCYPSQLQELLGDEYLVGNFGKSGATLLRKGHRPYMEQEEFKQAVAFQPDIIIVSLGLNDTDPRNWPNYRDDFIADYMALIDSFKKADGSKPEIWIGRMTPIFHSHPRFMSGTRDWFWQIQETIGQIAENCNARLIDWHTPLHVRPDLFPDALHPVKEGATIVAQIAFQHITGNFGGVRVASVFGDHMVIQRDTLIPVWGIANRNEKIELKLNNQKITTRAGYDGKWKVNFKAMPAGGPYKLRIDAESGNITFKDIMIGEVWLCSGQSNMAFKVKQSTKGQEAISDASSAQIRLMNFHTIAETNNTAWDSTTLSQVNNLKYLSGKWEPATEASVADFSAIGWYFGQTL</sequence>
<dbReference type="GO" id="GO:0001681">
    <property type="term" value="F:sialate O-acetylesterase activity"/>
    <property type="evidence" value="ECO:0007669"/>
    <property type="project" value="InterPro"/>
</dbReference>
<dbReference type="InterPro" id="IPR036514">
    <property type="entry name" value="SGNH_hydro_sf"/>
</dbReference>
<accession>A0A368UTY1</accession>
<dbReference type="Gene3D" id="3.40.50.1110">
    <property type="entry name" value="SGNH hydrolase"/>
    <property type="match status" value="2"/>
</dbReference>
<dbReference type="GO" id="GO:0005975">
    <property type="term" value="P:carbohydrate metabolic process"/>
    <property type="evidence" value="ECO:0007669"/>
    <property type="project" value="TreeGrafter"/>
</dbReference>
<dbReference type="InterPro" id="IPR013830">
    <property type="entry name" value="SGNH_hydro"/>
</dbReference>
<dbReference type="InterPro" id="IPR039329">
    <property type="entry name" value="SIAE"/>
</dbReference>